<dbReference type="InterPro" id="IPR019832">
    <property type="entry name" value="Mn/Fe_SOD_C"/>
</dbReference>
<evidence type="ECO:0000259" key="7">
    <source>
        <dbReference type="Pfam" id="PF02777"/>
    </source>
</evidence>
<dbReference type="InterPro" id="IPR019833">
    <property type="entry name" value="Mn/Fe_SOD_BS"/>
</dbReference>
<dbReference type="EMBL" id="JAETWB010000001">
    <property type="protein sequence ID" value="MBL6076892.1"/>
    <property type="molecule type" value="Genomic_DNA"/>
</dbReference>
<gene>
    <name evidence="8" type="ORF">JMJ56_02670</name>
</gene>
<keyword evidence="4" id="KW-0560">Oxidoreductase</keyword>
<dbReference type="Gene3D" id="1.10.287.990">
    <property type="entry name" value="Fe,Mn superoxide dismutase (SOD) domain"/>
    <property type="match status" value="1"/>
</dbReference>
<keyword evidence="3" id="KW-0479">Metal-binding</keyword>
<evidence type="ECO:0000256" key="5">
    <source>
        <dbReference type="SAM" id="MobiDB-lite"/>
    </source>
</evidence>
<evidence type="ECO:0000313" key="9">
    <source>
        <dbReference type="Proteomes" id="UP000660885"/>
    </source>
</evidence>
<feature type="region of interest" description="Disordered" evidence="5">
    <location>
        <begin position="11"/>
        <end position="33"/>
    </location>
</feature>
<dbReference type="InterPro" id="IPR036324">
    <property type="entry name" value="Mn/Fe_SOD_N_sf"/>
</dbReference>
<dbReference type="Gene3D" id="3.55.40.20">
    <property type="entry name" value="Iron/manganese superoxide dismutase, C-terminal domain"/>
    <property type="match status" value="1"/>
</dbReference>
<evidence type="ECO:0000259" key="6">
    <source>
        <dbReference type="Pfam" id="PF00081"/>
    </source>
</evidence>
<evidence type="ECO:0000256" key="1">
    <source>
        <dbReference type="ARBA" id="ARBA00008714"/>
    </source>
</evidence>
<comment type="similarity">
    <text evidence="1">Belongs to the iron/manganese superoxide dismutase family.</text>
</comment>
<reference evidence="8 9" key="1">
    <citation type="submission" date="2021-01" db="EMBL/GenBank/DDBJ databases">
        <title>Belnapia mucosa sp. nov. and Belnapia arida sp. nov., isolated from the Tabernas Desert (Almeria, Spain).</title>
        <authorList>
            <person name="Molina-Menor E."/>
            <person name="Vidal-Verdu A."/>
            <person name="Calonge A."/>
            <person name="Satari L."/>
            <person name="Pereto J."/>
            <person name="Porcar M."/>
        </authorList>
    </citation>
    <scope>NUCLEOTIDE SEQUENCE [LARGE SCALE GENOMIC DNA]</scope>
    <source>
        <strain evidence="8 9">T18</strain>
    </source>
</reference>
<name>A0ABS1TWT3_9PROT</name>
<evidence type="ECO:0000256" key="4">
    <source>
        <dbReference type="ARBA" id="ARBA00023002"/>
    </source>
</evidence>
<dbReference type="PANTHER" id="PTHR43595:SF2">
    <property type="entry name" value="SMALL RIBOSOMAL SUBUNIT PROTEIN MS42"/>
    <property type="match status" value="1"/>
</dbReference>
<keyword evidence="9" id="KW-1185">Reference proteome</keyword>
<evidence type="ECO:0000256" key="3">
    <source>
        <dbReference type="ARBA" id="ARBA00022723"/>
    </source>
</evidence>
<dbReference type="SUPFAM" id="SSF54719">
    <property type="entry name" value="Fe,Mn superoxide dismutase (SOD), C-terminal domain"/>
    <property type="match status" value="1"/>
</dbReference>
<dbReference type="Pfam" id="PF02777">
    <property type="entry name" value="Sod_Fe_C"/>
    <property type="match status" value="1"/>
</dbReference>
<dbReference type="Proteomes" id="UP000660885">
    <property type="component" value="Unassembled WGS sequence"/>
</dbReference>
<sequence length="272" mass="28902">MPPSPIARCAETPLVPGSAAPSARRNNPGRTPLSTLLNRRSALLGGAALASLLAAPRARAQAPSGPFTLPPLPYAANANEPHIDAQTMEIHHGRHHAAYVANLNAAVKDHSQAAAMPIEQILAKLGEMPEGIRTALRNNGGGHANHAMFWGIMGGKGGSPTGELAEAITRDLGGFDRLKADFNGAGARVFGSGWVFVTVDRAGKLALASRPNQDTPLMDGGRVLLGNDVWEHAYYLKYQNRRPAYLEAWWNVLDWEKVAARYAAAKAGSLTV</sequence>
<proteinExistence type="inferred from homology"/>
<dbReference type="Pfam" id="PF00081">
    <property type="entry name" value="Sod_Fe_N"/>
    <property type="match status" value="1"/>
</dbReference>
<evidence type="ECO:0000313" key="8">
    <source>
        <dbReference type="EMBL" id="MBL6076892.1"/>
    </source>
</evidence>
<dbReference type="PRINTS" id="PR01703">
    <property type="entry name" value="MNSODISMTASE"/>
</dbReference>
<dbReference type="PROSITE" id="PS00088">
    <property type="entry name" value="SOD_MN"/>
    <property type="match status" value="1"/>
</dbReference>
<accession>A0ABS1TWT3</accession>
<feature type="domain" description="Manganese/iron superoxide dismutase N-terminal" evidence="6">
    <location>
        <begin position="67"/>
        <end position="153"/>
    </location>
</feature>
<feature type="domain" description="Manganese/iron superoxide dismutase C-terminal" evidence="7">
    <location>
        <begin position="160"/>
        <end position="261"/>
    </location>
</feature>
<dbReference type="InterPro" id="IPR006311">
    <property type="entry name" value="TAT_signal"/>
</dbReference>
<comment type="caution">
    <text evidence="8">The sequence shown here is derived from an EMBL/GenBank/DDBJ whole genome shotgun (WGS) entry which is preliminary data.</text>
</comment>
<protein>
    <recommendedName>
        <fullName evidence="2">superoxide dismutase</fullName>
        <ecNumber evidence="2">1.15.1.1</ecNumber>
    </recommendedName>
</protein>
<dbReference type="InterPro" id="IPR036314">
    <property type="entry name" value="SOD_C_sf"/>
</dbReference>
<feature type="compositionally biased region" description="Polar residues" evidence="5">
    <location>
        <begin position="24"/>
        <end position="33"/>
    </location>
</feature>
<organism evidence="8 9">
    <name type="scientific">Belnapia arida</name>
    <dbReference type="NCBI Taxonomy" id="2804533"/>
    <lineage>
        <taxon>Bacteria</taxon>
        <taxon>Pseudomonadati</taxon>
        <taxon>Pseudomonadota</taxon>
        <taxon>Alphaproteobacteria</taxon>
        <taxon>Acetobacterales</taxon>
        <taxon>Roseomonadaceae</taxon>
        <taxon>Belnapia</taxon>
    </lineage>
</organism>
<dbReference type="InterPro" id="IPR001189">
    <property type="entry name" value="Mn/Fe_SOD"/>
</dbReference>
<dbReference type="PROSITE" id="PS51318">
    <property type="entry name" value="TAT"/>
    <property type="match status" value="1"/>
</dbReference>
<dbReference type="PANTHER" id="PTHR43595">
    <property type="entry name" value="37S RIBOSOMAL PROTEIN S26, MITOCHONDRIAL"/>
    <property type="match status" value="1"/>
</dbReference>
<dbReference type="SUPFAM" id="SSF46609">
    <property type="entry name" value="Fe,Mn superoxide dismutase (SOD), N-terminal domain"/>
    <property type="match status" value="1"/>
</dbReference>
<dbReference type="EC" id="1.15.1.1" evidence="2"/>
<dbReference type="InterPro" id="IPR019831">
    <property type="entry name" value="Mn/Fe_SOD_N"/>
</dbReference>
<evidence type="ECO:0000256" key="2">
    <source>
        <dbReference type="ARBA" id="ARBA00012682"/>
    </source>
</evidence>